<dbReference type="Proteomes" id="UP000008181">
    <property type="component" value="Chromosome 3"/>
</dbReference>
<proteinExistence type="predicted"/>
<dbReference type="InterPro" id="IPR006357">
    <property type="entry name" value="HAD-SF_hydro_IIA"/>
</dbReference>
<keyword evidence="2" id="KW-1185">Reference proteome</keyword>
<dbReference type="RefSeq" id="XP_003654264.1">
    <property type="nucleotide sequence ID" value="XM_003654216.1"/>
</dbReference>
<dbReference type="Pfam" id="PF13344">
    <property type="entry name" value="Hydrolase_6"/>
    <property type="match status" value="1"/>
</dbReference>
<dbReference type="InterPro" id="IPR036412">
    <property type="entry name" value="HAD-like_sf"/>
</dbReference>
<feature type="non-terminal residue" evidence="1">
    <location>
        <position position="117"/>
    </location>
</feature>
<protein>
    <submittedName>
        <fullName evidence="1">Uncharacterized protein</fullName>
    </submittedName>
</protein>
<name>G2R7L9_THETT</name>
<sequence>MSRSPPKHATTGFVIDLSTIVSTSRSGDKTLLPGSREAIAALQEKDVPFVIVSRDTGMTEKEVAKDLEKKFNIEVRPSAVVLPQTPFRDHVAEYKDKTVVIIGGDGEKALKIASRYG</sequence>
<gene>
    <name evidence="1" type="ORF">THITE_2049774</name>
</gene>
<dbReference type="AlphaFoldDB" id="G2R7L9"/>
<evidence type="ECO:0000313" key="2">
    <source>
        <dbReference type="Proteomes" id="UP000008181"/>
    </source>
</evidence>
<evidence type="ECO:0000313" key="1">
    <source>
        <dbReference type="EMBL" id="AEO67928.1"/>
    </source>
</evidence>
<dbReference type="Gene3D" id="3.40.50.1000">
    <property type="entry name" value="HAD superfamily/HAD-like"/>
    <property type="match status" value="1"/>
</dbReference>
<dbReference type="InterPro" id="IPR023214">
    <property type="entry name" value="HAD_sf"/>
</dbReference>
<dbReference type="SUPFAM" id="SSF56784">
    <property type="entry name" value="HAD-like"/>
    <property type="match status" value="1"/>
</dbReference>
<dbReference type="KEGG" id="ttt:THITE_2049774"/>
<dbReference type="EMBL" id="CP003011">
    <property type="protein sequence ID" value="AEO67928.1"/>
    <property type="molecule type" value="Genomic_DNA"/>
</dbReference>
<dbReference type="OrthoDB" id="412402at2759"/>
<dbReference type="HOGENOM" id="CLU_2090645_0_0_1"/>
<organism evidence="1 2">
    <name type="scientific">Thermothielavioides terrestris (strain ATCC 38088 / NRRL 8126)</name>
    <name type="common">Thielavia terrestris</name>
    <dbReference type="NCBI Taxonomy" id="578455"/>
    <lineage>
        <taxon>Eukaryota</taxon>
        <taxon>Fungi</taxon>
        <taxon>Dikarya</taxon>
        <taxon>Ascomycota</taxon>
        <taxon>Pezizomycotina</taxon>
        <taxon>Sordariomycetes</taxon>
        <taxon>Sordariomycetidae</taxon>
        <taxon>Sordariales</taxon>
        <taxon>Chaetomiaceae</taxon>
        <taxon>Thermothielavioides</taxon>
        <taxon>Thermothielavioides terrestris</taxon>
    </lineage>
</organism>
<accession>G2R7L9</accession>
<reference evidence="1 2" key="1">
    <citation type="journal article" date="2011" name="Nat. Biotechnol.">
        <title>Comparative genomic analysis of the thermophilic biomass-degrading fungi Myceliophthora thermophila and Thielavia terrestris.</title>
        <authorList>
            <person name="Berka R.M."/>
            <person name="Grigoriev I.V."/>
            <person name="Otillar R."/>
            <person name="Salamov A."/>
            <person name="Grimwood J."/>
            <person name="Reid I."/>
            <person name="Ishmael N."/>
            <person name="John T."/>
            <person name="Darmond C."/>
            <person name="Moisan M.-C."/>
            <person name="Henrissat B."/>
            <person name="Coutinho P.M."/>
            <person name="Lombard V."/>
            <person name="Natvig D.O."/>
            <person name="Lindquist E."/>
            <person name="Schmutz J."/>
            <person name="Lucas S."/>
            <person name="Harris P."/>
            <person name="Powlowski J."/>
            <person name="Bellemare A."/>
            <person name="Taylor D."/>
            <person name="Butler G."/>
            <person name="de Vries R.P."/>
            <person name="Allijn I.E."/>
            <person name="van den Brink J."/>
            <person name="Ushinsky S."/>
            <person name="Storms R."/>
            <person name="Powell A.J."/>
            <person name="Paulsen I.T."/>
            <person name="Elbourne L.D.H."/>
            <person name="Baker S.E."/>
            <person name="Magnuson J."/>
            <person name="LaBoissiere S."/>
            <person name="Clutterbuck A.J."/>
            <person name="Martinez D."/>
            <person name="Wogulis M."/>
            <person name="de Leon A.L."/>
            <person name="Rey M.W."/>
            <person name="Tsang A."/>
        </authorList>
    </citation>
    <scope>NUCLEOTIDE SEQUENCE [LARGE SCALE GENOMIC DNA]</scope>
    <source>
        <strain evidence="2">ATCC 38088 / NRRL 8126</strain>
    </source>
</reference>
<dbReference type="GeneID" id="11518495"/>